<dbReference type="InterPro" id="IPR036366">
    <property type="entry name" value="PGBDSf"/>
</dbReference>
<dbReference type="Proteomes" id="UP001059844">
    <property type="component" value="Chromosome"/>
</dbReference>
<gene>
    <name evidence="3" type="ORF">NOX80_08950</name>
</gene>
<dbReference type="InterPro" id="IPR036365">
    <property type="entry name" value="PGBD-like_sf"/>
</dbReference>
<feature type="region of interest" description="Disordered" evidence="1">
    <location>
        <begin position="139"/>
        <end position="158"/>
    </location>
</feature>
<dbReference type="SUPFAM" id="SSF47090">
    <property type="entry name" value="PGBD-like"/>
    <property type="match status" value="1"/>
</dbReference>
<organism evidence="3 4">
    <name type="scientific">Flavobacterium cerinum</name>
    <dbReference type="NCBI Taxonomy" id="2502784"/>
    <lineage>
        <taxon>Bacteria</taxon>
        <taxon>Pseudomonadati</taxon>
        <taxon>Bacteroidota</taxon>
        <taxon>Flavobacteriia</taxon>
        <taxon>Flavobacteriales</taxon>
        <taxon>Flavobacteriaceae</taxon>
        <taxon>Flavobacterium</taxon>
    </lineage>
</organism>
<sequence length="1221" mass="137558">MYKYTKTFSSRVTDADKEEDPGYNPEKKEKFEITDEDSDILLEKGDTIALTYQPFRNQAFRKVATGQSVIKLHHKGPHVLKLKKAFNTLKYNIQEKDMLFWEDLQLAVIAFQKEHDIKPTGIVDATTLLQLNKALETPEQNNEVMPGKTSGSEFSETSDGTPYNLYHINGEYYISVKVELPQPIEKDKDETIATIYYYQSVFGYSEQQANVMIAQLRRNFRLYRKYENSANYTVDLKAYIADLYFWQDVGSEEINEIITRIISKANIVEGDGGTKEVTDTTNFNKIIDKAHKEVETEKIILTKYIANIEQLDPALLKSYLKGYKEDEFKKELQFKGLSEKYIEEFLYVFQKAIKNKALEMLKQNEMELTKIQMFYKNDEKLDELVEIIEGSSKPIRNAIRKYAQSAGKFIQIVTPENVVPLTPPIKAEYKKLIEIYGGEEFDSFLVTLFMSFGPDSLTKKLLEKDNTRFILNTPAFCASYLNLIAAHMHELPEEFILKNKTIISMMRETLYKGEFNGADYLNSYHQDIVAPVREYQNTLNSLQKPEKAKDHLVLQDLSLNFVSLAHIKSSSDLKKELKNIIYSEKPQNIISVREEIEDDPDFLWSFSPVIGKVMNDYGIINGSNTSNAINDKISEVAFNDSLISLLIAGLSLVLAIAGFFTGGLTTILGGALVAGSVGLGVTDLVIEYNRYKINTAASNTSFDGNKELANLDQSLLPVILSAVGLGIDLFDAVKAIKAVNQAVKLGKSVEKSAVLLLTELKGQGKLLNVTEKAFLENLNQYTTFSQKLKLVTDKKFLRFLEALGEEQSGLVKVGLYHLQKDSPELFKLLSEAKNLDVVMFSRLGSQMAVNPSLAKGINGVFELTGKDMQQWTKVMTHFSGPGGKYIDDLPEFVSLIQRSPAAKHPELTEILLGDYRYLNTVLNGSEDALDVLKKITKKWEAYIKGSQDVDFSVYLNYGNQYAKGIDIKNSKTFTKTIAEYFEGQTEVLGWFASSSNHSKKNLKLWEITEQKLVTAYTNNTLPPNVKKAIDKLINTDLLGSIGLNSGIANARGKVVAAMNKAIGESSTIADIRKLDELKLVDQQASRGSIFEEWLRANHKSGKLGANDWNKLEGKLSFSAEELESLGIKKAITGDAHYTKNGIVLLEFKNTTGKFGNEQLNQMLDYKKLLDAGKIHEVEYVFSNLEAANKNKNSILEVFKRRGYVKISYIDNAGKKINLELP</sequence>
<feature type="region of interest" description="Disordered" evidence="1">
    <location>
        <begin position="1"/>
        <end position="29"/>
    </location>
</feature>
<evidence type="ECO:0000313" key="3">
    <source>
        <dbReference type="EMBL" id="UUC47309.1"/>
    </source>
</evidence>
<dbReference type="RefSeq" id="WP_256552941.1">
    <property type="nucleotide sequence ID" value="NZ_CP101751.1"/>
</dbReference>
<feature type="compositionally biased region" description="Polar residues" evidence="1">
    <location>
        <begin position="1"/>
        <end position="12"/>
    </location>
</feature>
<dbReference type="InterPro" id="IPR002477">
    <property type="entry name" value="Peptidoglycan-bd-like"/>
</dbReference>
<keyword evidence="4" id="KW-1185">Reference proteome</keyword>
<proteinExistence type="predicted"/>
<dbReference type="Gene3D" id="1.10.101.10">
    <property type="entry name" value="PGBD-like superfamily/PGBD"/>
    <property type="match status" value="1"/>
</dbReference>
<name>A0ABY5IXC1_9FLAO</name>
<reference evidence="3" key="1">
    <citation type="submission" date="2022-07" db="EMBL/GenBank/DDBJ databases">
        <title>Isolation, identification, and degradation of a PFOSA degrading strain from sewage treatment plant.</title>
        <authorList>
            <person name="Zhang L."/>
            <person name="Huo Y."/>
        </authorList>
    </citation>
    <scope>NUCLEOTIDE SEQUENCE</scope>
    <source>
        <strain evidence="3">C1</strain>
    </source>
</reference>
<evidence type="ECO:0000259" key="2">
    <source>
        <dbReference type="Pfam" id="PF01471"/>
    </source>
</evidence>
<feature type="domain" description="Peptidoglycan binding-like" evidence="2">
    <location>
        <begin position="76"/>
        <end position="129"/>
    </location>
</feature>
<dbReference type="Pfam" id="PF01471">
    <property type="entry name" value="PG_binding_1"/>
    <property type="match status" value="1"/>
</dbReference>
<evidence type="ECO:0000313" key="4">
    <source>
        <dbReference type="Proteomes" id="UP001059844"/>
    </source>
</evidence>
<dbReference type="EMBL" id="CP101751">
    <property type="protein sequence ID" value="UUC47309.1"/>
    <property type="molecule type" value="Genomic_DNA"/>
</dbReference>
<evidence type="ECO:0000256" key="1">
    <source>
        <dbReference type="SAM" id="MobiDB-lite"/>
    </source>
</evidence>
<accession>A0ABY5IXC1</accession>
<protein>
    <submittedName>
        <fullName evidence="3">Peptidoglycan-binding protein</fullName>
    </submittedName>
</protein>